<accession>A0AA86MXW9</accession>
<dbReference type="EMBL" id="OX365700">
    <property type="protein sequence ID" value="CAI4031053.1"/>
    <property type="molecule type" value="Genomic_DNA"/>
</dbReference>
<dbReference type="InterPro" id="IPR003675">
    <property type="entry name" value="Rce1/LyrA-like_dom"/>
</dbReference>
<name>A0AA86MXW9_9BACT</name>
<feature type="transmembrane region" description="Helical" evidence="2">
    <location>
        <begin position="400"/>
        <end position="422"/>
    </location>
</feature>
<keyword evidence="2" id="KW-0472">Membrane</keyword>
<dbReference type="PANTHER" id="PTHR36435">
    <property type="entry name" value="SLR1288 PROTEIN"/>
    <property type="match status" value="1"/>
</dbReference>
<dbReference type="GO" id="GO:0004175">
    <property type="term" value="F:endopeptidase activity"/>
    <property type="evidence" value="ECO:0007669"/>
    <property type="project" value="UniProtKB-ARBA"/>
</dbReference>
<feature type="transmembrane region" description="Helical" evidence="2">
    <location>
        <begin position="361"/>
        <end position="380"/>
    </location>
</feature>
<sequence>MSFDPPATISSVQPDPDPPQPESESNSADRHVAPGSWQHQPRFSWAVTALAALVLVGCVGTVVAIALTMDGLDRVPWPERALSHMVGRTMDLEEATKRTSEWEQALYRWLTGSETTARLEAIQWYRELAVVSEDPLVDFQLAVLEAESEDLSALRAKTTQWSQERDPYRWFGKALAVAYLAEPADRGAIMELQALAADSLPAGWFYDRLASRLADRAGDPSLPRSLEQAAADRSSKLFTWSRWLTAFELAAMAGGAVVLVMVWRRRSRDPQWLRYGNSTLPPPWPGSFGAHVLLRGGAIGAVLMVSFIFLSAEHAALRMIAVPLTNLPLLMLAQRHLLQPAGLTFNEGFGLKPLPGRASRLWLAVPAIVAAGLFGEWIMGRIAEPLNLSSHWTEWFDADLVWAPTPILSLSLLEYVVFAPVFEEIAFRGLLFGLLRRRFSLAPAAMISAGIFALAHGYGVLGFASVFWSGLVWAWAYEKTGSLVPGMVAHGINNLLVCLAVIALLRS</sequence>
<dbReference type="PANTHER" id="PTHR36435:SF1">
    <property type="entry name" value="CAAX AMINO TERMINAL PROTEASE FAMILY PROTEIN"/>
    <property type="match status" value="1"/>
</dbReference>
<evidence type="ECO:0000256" key="2">
    <source>
        <dbReference type="SAM" id="Phobius"/>
    </source>
</evidence>
<protein>
    <recommendedName>
        <fullName evidence="3">CAAX prenyl protease 2/Lysostaphin resistance protein A-like domain-containing protein</fullName>
    </recommendedName>
</protein>
<feature type="region of interest" description="Disordered" evidence="1">
    <location>
        <begin position="1"/>
        <end position="35"/>
    </location>
</feature>
<evidence type="ECO:0000256" key="1">
    <source>
        <dbReference type="SAM" id="MobiDB-lite"/>
    </source>
</evidence>
<keyword evidence="2" id="KW-0812">Transmembrane</keyword>
<reference evidence="4" key="1">
    <citation type="submission" date="2022-10" db="EMBL/GenBank/DDBJ databases">
        <authorList>
            <person name="Koch H."/>
        </authorList>
    </citation>
    <scope>NUCLEOTIDE SEQUENCE</scope>
    <source>
        <strain evidence="4">DNF</strain>
    </source>
</reference>
<feature type="transmembrane region" description="Helical" evidence="2">
    <location>
        <begin position="243"/>
        <end position="263"/>
    </location>
</feature>
<feature type="transmembrane region" description="Helical" evidence="2">
    <location>
        <begin position="43"/>
        <end position="67"/>
    </location>
</feature>
<dbReference type="Proteomes" id="UP001179121">
    <property type="component" value="Chromosome"/>
</dbReference>
<feature type="transmembrane region" description="Helical" evidence="2">
    <location>
        <begin position="288"/>
        <end position="310"/>
    </location>
</feature>
<dbReference type="InterPro" id="IPR052710">
    <property type="entry name" value="CAAX_protease"/>
</dbReference>
<evidence type="ECO:0000259" key="3">
    <source>
        <dbReference type="Pfam" id="PF02517"/>
    </source>
</evidence>
<dbReference type="KEGG" id="nti:DNFV4_01485"/>
<keyword evidence="5" id="KW-1185">Reference proteome</keyword>
<evidence type="ECO:0000313" key="5">
    <source>
        <dbReference type="Proteomes" id="UP001179121"/>
    </source>
</evidence>
<keyword evidence="2" id="KW-1133">Transmembrane helix</keyword>
<dbReference type="AlphaFoldDB" id="A0AA86MXW9"/>
<proteinExistence type="predicted"/>
<feature type="transmembrane region" description="Helical" evidence="2">
    <location>
        <begin position="482"/>
        <end position="505"/>
    </location>
</feature>
<gene>
    <name evidence="4" type="ORF">DNFV4_01485</name>
</gene>
<dbReference type="Pfam" id="PF02517">
    <property type="entry name" value="Rce1-like"/>
    <property type="match status" value="1"/>
</dbReference>
<feature type="transmembrane region" description="Helical" evidence="2">
    <location>
        <begin position="443"/>
        <end position="476"/>
    </location>
</feature>
<feature type="domain" description="CAAX prenyl protease 2/Lysostaphin resistance protein A-like" evidence="3">
    <location>
        <begin position="410"/>
        <end position="496"/>
    </location>
</feature>
<evidence type="ECO:0000313" key="4">
    <source>
        <dbReference type="EMBL" id="CAI4031053.1"/>
    </source>
</evidence>
<dbReference type="RefSeq" id="WP_289268016.1">
    <property type="nucleotide sequence ID" value="NZ_OX365700.1"/>
</dbReference>
<organism evidence="4 5">
    <name type="scientific">Nitrospira tepida</name>
    <dbReference type="NCBI Taxonomy" id="2973512"/>
    <lineage>
        <taxon>Bacteria</taxon>
        <taxon>Pseudomonadati</taxon>
        <taxon>Nitrospirota</taxon>
        <taxon>Nitrospiria</taxon>
        <taxon>Nitrospirales</taxon>
        <taxon>Nitrospiraceae</taxon>
        <taxon>Nitrospira</taxon>
    </lineage>
</organism>
<dbReference type="GO" id="GO:0080120">
    <property type="term" value="P:CAAX-box protein maturation"/>
    <property type="evidence" value="ECO:0007669"/>
    <property type="project" value="UniProtKB-ARBA"/>
</dbReference>